<name>A0A6A4ICU5_9AGAR</name>
<organism evidence="1 2">
    <name type="scientific">Gymnopus androsaceus JB14</name>
    <dbReference type="NCBI Taxonomy" id="1447944"/>
    <lineage>
        <taxon>Eukaryota</taxon>
        <taxon>Fungi</taxon>
        <taxon>Dikarya</taxon>
        <taxon>Basidiomycota</taxon>
        <taxon>Agaricomycotina</taxon>
        <taxon>Agaricomycetes</taxon>
        <taxon>Agaricomycetidae</taxon>
        <taxon>Agaricales</taxon>
        <taxon>Marasmiineae</taxon>
        <taxon>Omphalotaceae</taxon>
        <taxon>Gymnopus</taxon>
    </lineage>
</organism>
<protein>
    <submittedName>
        <fullName evidence="1">Uncharacterized protein</fullName>
    </submittedName>
</protein>
<evidence type="ECO:0000313" key="1">
    <source>
        <dbReference type="EMBL" id="KAE9406575.1"/>
    </source>
</evidence>
<evidence type="ECO:0000313" key="2">
    <source>
        <dbReference type="Proteomes" id="UP000799118"/>
    </source>
</evidence>
<dbReference type="OrthoDB" id="3103729at2759"/>
<proteinExistence type="predicted"/>
<keyword evidence="2" id="KW-1185">Reference proteome</keyword>
<reference evidence="1" key="1">
    <citation type="journal article" date="2019" name="Environ. Microbiol.">
        <title>Fungal ecological strategies reflected in gene transcription - a case study of two litter decomposers.</title>
        <authorList>
            <person name="Barbi F."/>
            <person name="Kohler A."/>
            <person name="Barry K."/>
            <person name="Baskaran P."/>
            <person name="Daum C."/>
            <person name="Fauchery L."/>
            <person name="Ihrmark K."/>
            <person name="Kuo A."/>
            <person name="LaButti K."/>
            <person name="Lipzen A."/>
            <person name="Morin E."/>
            <person name="Grigoriev I.V."/>
            <person name="Henrissat B."/>
            <person name="Lindahl B."/>
            <person name="Martin F."/>
        </authorList>
    </citation>
    <scope>NUCLEOTIDE SEQUENCE</scope>
    <source>
        <strain evidence="1">JB14</strain>
    </source>
</reference>
<dbReference type="AlphaFoldDB" id="A0A6A4ICU5"/>
<sequence length="381" mass="42757">MPGAPEIMCISICQLLDAIISQLLVDCVSNIHRSDWVFKCFDSAKNTHVATVRVPSFTQNVNLEILGFRSFPGTLEGSMAYSPLESYATTVFSSNRKNPITEQFLSNSPDVLMGLTETYNHPHFIILLQPPGPEEIITLPFSPIEFLAELFPIHHPPAECPVPDFSASSSSLSVSPVLPPDMVHLDSYREYLLYSFEQDTESAVYSKEGRTRRKLWFGIQNHRNACEVLKQAGFKNLRYEVGEFFELPNGTQLSISDILDSELGWDVATFGRKSRAYDWCTQYAASHCWSSHHLPSSHPPSPLGTRERGKWDEQRSLLKIWKGIVAMFGPEGYASLAEPPIASSDIQETFAANLTEGKLTKCSTIMDFLVRRGSNAVDHWF</sequence>
<accession>A0A6A4ICU5</accession>
<dbReference type="Proteomes" id="UP000799118">
    <property type="component" value="Unassembled WGS sequence"/>
</dbReference>
<gene>
    <name evidence="1" type="ORF">BT96DRAFT_987413</name>
</gene>
<dbReference type="EMBL" id="ML769401">
    <property type="protein sequence ID" value="KAE9406575.1"/>
    <property type="molecule type" value="Genomic_DNA"/>
</dbReference>